<evidence type="ECO:0000313" key="7">
    <source>
        <dbReference type="EMBL" id="GMR62658.1"/>
    </source>
</evidence>
<dbReference type="Pfam" id="PF10317">
    <property type="entry name" value="7TM_GPCR_Srd"/>
    <property type="match status" value="1"/>
</dbReference>
<comment type="similarity">
    <text evidence="2">Belongs to the nematode receptor-like protein srd family.</text>
</comment>
<dbReference type="InterPro" id="IPR019421">
    <property type="entry name" value="7TM_GPCR_serpentine_rcpt_Srd"/>
</dbReference>
<dbReference type="Proteomes" id="UP001328107">
    <property type="component" value="Unassembled WGS sequence"/>
</dbReference>
<evidence type="ECO:0000256" key="5">
    <source>
        <dbReference type="ARBA" id="ARBA00023136"/>
    </source>
</evidence>
<keyword evidence="3 6" id="KW-0812">Transmembrane</keyword>
<evidence type="ECO:0000256" key="6">
    <source>
        <dbReference type="SAM" id="Phobius"/>
    </source>
</evidence>
<proteinExistence type="inferred from homology"/>
<evidence type="ECO:0000256" key="3">
    <source>
        <dbReference type="ARBA" id="ARBA00022692"/>
    </source>
</evidence>
<feature type="non-terminal residue" evidence="7">
    <location>
        <position position="112"/>
    </location>
</feature>
<name>A0AAN5DFH9_9BILA</name>
<keyword evidence="8" id="KW-1185">Reference proteome</keyword>
<evidence type="ECO:0008006" key="9">
    <source>
        <dbReference type="Google" id="ProtNLM"/>
    </source>
</evidence>
<evidence type="ECO:0000256" key="2">
    <source>
        <dbReference type="ARBA" id="ARBA00009166"/>
    </source>
</evidence>
<sequence length="112" mass="12594">MVASLHMILHYLFVLFGLTANMTSIVVILRKTPQALQEYSVLLLNLAFVELFSVLNHFLVDGRIFYSYPTLMCISAGPCRVIAGRFCASLAAMMNVVMIHSSTLVAISFWYR</sequence>
<keyword evidence="4 6" id="KW-1133">Transmembrane helix</keyword>
<dbReference type="PANTHER" id="PTHR22945">
    <property type="entry name" value="SERPENTINE RECEPTOR, CLASS D DELTA"/>
    <property type="match status" value="1"/>
</dbReference>
<gene>
    <name evidence="7" type="ORF">PMAYCL1PPCAC_32853</name>
</gene>
<keyword evidence="5 6" id="KW-0472">Membrane</keyword>
<dbReference type="GO" id="GO:0016020">
    <property type="term" value="C:membrane"/>
    <property type="evidence" value="ECO:0007669"/>
    <property type="project" value="UniProtKB-SubCell"/>
</dbReference>
<reference evidence="8" key="1">
    <citation type="submission" date="2022-10" db="EMBL/GenBank/DDBJ databases">
        <title>Genome assembly of Pristionchus species.</title>
        <authorList>
            <person name="Yoshida K."/>
            <person name="Sommer R.J."/>
        </authorList>
    </citation>
    <scope>NUCLEOTIDE SEQUENCE [LARGE SCALE GENOMIC DNA]</scope>
    <source>
        <strain evidence="8">RS5460</strain>
    </source>
</reference>
<evidence type="ECO:0000256" key="4">
    <source>
        <dbReference type="ARBA" id="ARBA00022989"/>
    </source>
</evidence>
<dbReference type="InterPro" id="IPR050920">
    <property type="entry name" value="Nematode_rcpt-like_delta"/>
</dbReference>
<dbReference type="EMBL" id="BTRK01000006">
    <property type="protein sequence ID" value="GMR62658.1"/>
    <property type="molecule type" value="Genomic_DNA"/>
</dbReference>
<dbReference type="AlphaFoldDB" id="A0AAN5DFH9"/>
<protein>
    <recommendedName>
        <fullName evidence="9">G protein-coupled receptor</fullName>
    </recommendedName>
</protein>
<feature type="transmembrane region" description="Helical" evidence="6">
    <location>
        <begin position="6"/>
        <end position="29"/>
    </location>
</feature>
<evidence type="ECO:0000256" key="1">
    <source>
        <dbReference type="ARBA" id="ARBA00004141"/>
    </source>
</evidence>
<accession>A0AAN5DFH9</accession>
<feature type="transmembrane region" description="Helical" evidence="6">
    <location>
        <begin position="90"/>
        <end position="111"/>
    </location>
</feature>
<evidence type="ECO:0000313" key="8">
    <source>
        <dbReference type="Proteomes" id="UP001328107"/>
    </source>
</evidence>
<organism evidence="7 8">
    <name type="scientific">Pristionchus mayeri</name>
    <dbReference type="NCBI Taxonomy" id="1317129"/>
    <lineage>
        <taxon>Eukaryota</taxon>
        <taxon>Metazoa</taxon>
        <taxon>Ecdysozoa</taxon>
        <taxon>Nematoda</taxon>
        <taxon>Chromadorea</taxon>
        <taxon>Rhabditida</taxon>
        <taxon>Rhabditina</taxon>
        <taxon>Diplogasteromorpha</taxon>
        <taxon>Diplogasteroidea</taxon>
        <taxon>Neodiplogasteridae</taxon>
        <taxon>Pristionchus</taxon>
    </lineage>
</organism>
<comment type="subcellular location">
    <subcellularLocation>
        <location evidence="1">Membrane</location>
        <topology evidence="1">Multi-pass membrane protein</topology>
    </subcellularLocation>
</comment>
<dbReference type="PANTHER" id="PTHR22945:SF40">
    <property type="entry name" value="SERPENTINE RECEPTOR, CLASS D (DELTA)-RELATED"/>
    <property type="match status" value="1"/>
</dbReference>
<feature type="transmembrane region" description="Helical" evidence="6">
    <location>
        <begin position="41"/>
        <end position="59"/>
    </location>
</feature>
<comment type="caution">
    <text evidence="7">The sequence shown here is derived from an EMBL/GenBank/DDBJ whole genome shotgun (WGS) entry which is preliminary data.</text>
</comment>